<dbReference type="Pfam" id="PF10732">
    <property type="entry name" value="DUF2524"/>
    <property type="match status" value="1"/>
</dbReference>
<dbReference type="EMBL" id="MLQR01000028">
    <property type="protein sequence ID" value="OIJ13410.1"/>
    <property type="molecule type" value="Genomic_DNA"/>
</dbReference>
<dbReference type="AlphaFoldDB" id="A0A1S2LMH8"/>
<sequence length="98" mass="11514">MLSECAKTEAKDLLQRDQINEYMRKAQDTIDNAHKELLDVKLIQQNDPTEYPFIMNQLMELDEEINDMLTAASPQQRTQLEEVQYQLRETKAVMIRGI</sequence>
<protein>
    <recommendedName>
        <fullName evidence="3">DUF2524 domain-containing protein</fullName>
    </recommendedName>
</protein>
<dbReference type="InterPro" id="IPR019668">
    <property type="entry name" value="Uncharacterised_YtzC"/>
</dbReference>
<organism evidence="1 2">
    <name type="scientific">Anaerobacillus alkalilacustris</name>
    <dbReference type="NCBI Taxonomy" id="393763"/>
    <lineage>
        <taxon>Bacteria</taxon>
        <taxon>Bacillati</taxon>
        <taxon>Bacillota</taxon>
        <taxon>Bacilli</taxon>
        <taxon>Bacillales</taxon>
        <taxon>Bacillaceae</taxon>
        <taxon>Anaerobacillus</taxon>
    </lineage>
</organism>
<comment type="caution">
    <text evidence="1">The sequence shown here is derived from an EMBL/GenBank/DDBJ whole genome shotgun (WGS) entry which is preliminary data.</text>
</comment>
<proteinExistence type="predicted"/>
<gene>
    <name evidence="1" type="ORF">BKP37_10570</name>
</gene>
<name>A0A1S2LMH8_9BACI</name>
<evidence type="ECO:0000313" key="2">
    <source>
        <dbReference type="Proteomes" id="UP000179524"/>
    </source>
</evidence>
<keyword evidence="2" id="KW-1185">Reference proteome</keyword>
<evidence type="ECO:0008006" key="3">
    <source>
        <dbReference type="Google" id="ProtNLM"/>
    </source>
</evidence>
<reference evidence="1 2" key="1">
    <citation type="submission" date="2016-10" db="EMBL/GenBank/DDBJ databases">
        <title>Draft genome sequences of four alkaliphilic bacteria belonging to the Anaerobacillus genus.</title>
        <authorList>
            <person name="Bassil N.M."/>
            <person name="Lloyd J.R."/>
        </authorList>
    </citation>
    <scope>NUCLEOTIDE SEQUENCE [LARGE SCALE GENOMIC DNA]</scope>
    <source>
        <strain evidence="1 2">DSM 18345</strain>
    </source>
</reference>
<evidence type="ECO:0000313" key="1">
    <source>
        <dbReference type="EMBL" id="OIJ13410.1"/>
    </source>
</evidence>
<accession>A0A1S2LMH8</accession>
<dbReference type="Proteomes" id="UP000179524">
    <property type="component" value="Unassembled WGS sequence"/>
</dbReference>